<accession>A0ABY8FC90</accession>
<keyword evidence="2" id="KW-1185">Reference proteome</keyword>
<dbReference type="Proteomes" id="UP001209803">
    <property type="component" value="Chromosome"/>
</dbReference>
<reference evidence="1 2" key="1">
    <citation type="submission" date="2023-03" db="EMBL/GenBank/DDBJ databases">
        <title>Roseibium porphyridii sp. nov. and Roseibium rhodosorbium sp. nov. isolated from marine algae, Porphyridium cruentum and Rhodosorus marinus, respectively.</title>
        <authorList>
            <person name="Lee M.W."/>
            <person name="Choi B.J."/>
            <person name="Lee J.K."/>
            <person name="Choi D.G."/>
            <person name="Baek J.H."/>
            <person name="Bayburt H."/>
            <person name="Kim J.M."/>
            <person name="Han D.M."/>
            <person name="Kim K.H."/>
            <person name="Jeon C.O."/>
        </authorList>
    </citation>
    <scope>NUCLEOTIDE SEQUENCE [LARGE SCALE GENOMIC DNA]</scope>
    <source>
        <strain evidence="1 2">KMA01</strain>
    </source>
</reference>
<evidence type="ECO:0000313" key="2">
    <source>
        <dbReference type="Proteomes" id="UP001209803"/>
    </source>
</evidence>
<name>A0ABY8FC90_9HYPH</name>
<protein>
    <submittedName>
        <fullName evidence="1">Uncharacterized protein</fullName>
    </submittedName>
</protein>
<proteinExistence type="predicted"/>
<dbReference type="EMBL" id="CP120863">
    <property type="protein sequence ID" value="WFE91802.1"/>
    <property type="molecule type" value="Genomic_DNA"/>
</dbReference>
<dbReference type="RefSeq" id="WP_265684390.1">
    <property type="nucleotide sequence ID" value="NZ_CP120863.1"/>
</dbReference>
<evidence type="ECO:0000313" key="1">
    <source>
        <dbReference type="EMBL" id="WFE91802.1"/>
    </source>
</evidence>
<gene>
    <name evidence="1" type="ORF">K1718_10695</name>
</gene>
<sequence length="70" mass="7733">MRSTGALNVMEMNKEKPVKELMAQLPLTIIRILTAQDAQPGQTMAAELVRKGKRQIPWTAAAENLSRTGQ</sequence>
<organism evidence="1 2">
    <name type="scientific">Roseibium porphyridii</name>
    <dbReference type="NCBI Taxonomy" id="2866279"/>
    <lineage>
        <taxon>Bacteria</taxon>
        <taxon>Pseudomonadati</taxon>
        <taxon>Pseudomonadota</taxon>
        <taxon>Alphaproteobacteria</taxon>
        <taxon>Hyphomicrobiales</taxon>
        <taxon>Stappiaceae</taxon>
        <taxon>Roseibium</taxon>
    </lineage>
</organism>